<dbReference type="InterPro" id="IPR047128">
    <property type="entry name" value="PhyH"/>
</dbReference>
<dbReference type="PANTHER" id="PTHR21308">
    <property type="entry name" value="PHYTANOYL-COA ALPHA-HYDROXYLASE"/>
    <property type="match status" value="1"/>
</dbReference>
<comment type="caution">
    <text evidence="5">The sequence shown here is derived from an EMBL/GenBank/DDBJ whole genome shotgun (WGS) entry which is preliminary data.</text>
</comment>
<dbReference type="GO" id="GO:0048244">
    <property type="term" value="F:phytanoyl-CoA dioxygenase activity"/>
    <property type="evidence" value="ECO:0007669"/>
    <property type="project" value="UniProtKB-EC"/>
</dbReference>
<dbReference type="EC" id="1.14.11.18" evidence="2"/>
<evidence type="ECO:0000313" key="5">
    <source>
        <dbReference type="EMBL" id="KAK4296623.1"/>
    </source>
</evidence>
<keyword evidence="6" id="KW-1185">Reference proteome</keyword>
<comment type="similarity">
    <text evidence="1">Belongs to the PhyH family.</text>
</comment>
<evidence type="ECO:0000256" key="1">
    <source>
        <dbReference type="ARBA" id="ARBA00005830"/>
    </source>
</evidence>
<proteinExistence type="inferred from homology"/>
<evidence type="ECO:0000256" key="3">
    <source>
        <dbReference type="ARBA" id="ARBA00034921"/>
    </source>
</evidence>
<name>A0AAE1NV00_9EUCA</name>
<dbReference type="Pfam" id="PF05721">
    <property type="entry name" value="PhyH"/>
    <property type="match status" value="1"/>
</dbReference>
<dbReference type="Gene3D" id="2.60.120.620">
    <property type="entry name" value="q2cbj1_9rhob like domain"/>
    <property type="match status" value="1"/>
</dbReference>
<evidence type="ECO:0000256" key="4">
    <source>
        <dbReference type="ARBA" id="ARBA00034924"/>
    </source>
</evidence>
<dbReference type="GO" id="GO:0001561">
    <property type="term" value="P:fatty acid alpha-oxidation"/>
    <property type="evidence" value="ECO:0007669"/>
    <property type="project" value="InterPro"/>
</dbReference>
<dbReference type="InterPro" id="IPR008775">
    <property type="entry name" value="Phytyl_CoA_dOase-like"/>
</dbReference>
<evidence type="ECO:0000256" key="2">
    <source>
        <dbReference type="ARBA" id="ARBA00034809"/>
    </source>
</evidence>
<protein>
    <recommendedName>
        <fullName evidence="2">phytanoyl-CoA dioxygenase</fullName>
        <ecNumber evidence="2">1.14.11.18</ecNumber>
    </recommendedName>
    <alternativeName>
        <fullName evidence="3">Phytanic acid oxidase</fullName>
    </alternativeName>
    <alternativeName>
        <fullName evidence="4">Phytanoyl-CoA alpha-hydroxylase</fullName>
    </alternativeName>
</protein>
<gene>
    <name evidence="5" type="ORF">Pmani_030894</name>
</gene>
<dbReference type="Proteomes" id="UP001292094">
    <property type="component" value="Unassembled WGS sequence"/>
</dbReference>
<dbReference type="SUPFAM" id="SSF51197">
    <property type="entry name" value="Clavaminate synthase-like"/>
    <property type="match status" value="1"/>
</dbReference>
<dbReference type="PANTHER" id="PTHR21308:SF1">
    <property type="entry name" value="PHYTANOYL-COA DIOXYGENASE, PEROXISOMAL"/>
    <property type="match status" value="1"/>
</dbReference>
<dbReference type="AlphaFoldDB" id="A0AAE1NV00"/>
<dbReference type="EMBL" id="JAWZYT010003818">
    <property type="protein sequence ID" value="KAK4296623.1"/>
    <property type="molecule type" value="Genomic_DNA"/>
</dbReference>
<evidence type="ECO:0000313" key="6">
    <source>
        <dbReference type="Proteomes" id="UP001292094"/>
    </source>
</evidence>
<organism evidence="5 6">
    <name type="scientific">Petrolisthes manimaculis</name>
    <dbReference type="NCBI Taxonomy" id="1843537"/>
    <lineage>
        <taxon>Eukaryota</taxon>
        <taxon>Metazoa</taxon>
        <taxon>Ecdysozoa</taxon>
        <taxon>Arthropoda</taxon>
        <taxon>Crustacea</taxon>
        <taxon>Multicrustacea</taxon>
        <taxon>Malacostraca</taxon>
        <taxon>Eumalacostraca</taxon>
        <taxon>Eucarida</taxon>
        <taxon>Decapoda</taxon>
        <taxon>Pleocyemata</taxon>
        <taxon>Anomura</taxon>
        <taxon>Galatheoidea</taxon>
        <taxon>Porcellanidae</taxon>
        <taxon>Petrolisthes</taxon>
    </lineage>
</organism>
<accession>A0AAE1NV00</accession>
<reference evidence="5" key="1">
    <citation type="submission" date="2023-11" db="EMBL/GenBank/DDBJ databases">
        <title>Genome assemblies of two species of porcelain crab, Petrolisthes cinctipes and Petrolisthes manimaculis (Anomura: Porcellanidae).</title>
        <authorList>
            <person name="Angst P."/>
        </authorList>
    </citation>
    <scope>NUCLEOTIDE SEQUENCE</scope>
    <source>
        <strain evidence="5">PB745_02</strain>
        <tissue evidence="5">Gill</tissue>
    </source>
</reference>
<sequence length="297" mass="33773">MNDGCLSSSSWASWELNKRQGTMKLLTAEQKKFYDDNGYVVLDLLTEGEVDELSQDFDTIFKAKAASDTEATWAGDWKDDTKKKMEVKSIHGLQMYSGVFSRLLINPQVLDACEDLMGTPDILLHHTKAHVKPPGTGSPFPMHQDYHYFPFEKDSMIAVFLSLDASYPKNGGLCVYPGSHKLGPQKDVSTAPGYHYLDRKEFPIEKAVPLELKRGQIVIFSYLLIHGSYDNTSRDCQRRMYLVQLMSAHDTPLSVRHISDCQGMVLRGMCYKSDADIKKRHREFTTLEEKEQAKKTM</sequence>